<reference evidence="3 4" key="1">
    <citation type="journal article" date="2015" name="Nature">
        <title>rRNA introns, odd ribosomes, and small enigmatic genomes across a large radiation of phyla.</title>
        <authorList>
            <person name="Brown C.T."/>
            <person name="Hug L.A."/>
            <person name="Thomas B.C."/>
            <person name="Sharon I."/>
            <person name="Castelle C.J."/>
            <person name="Singh A."/>
            <person name="Wilkins M.J."/>
            <person name="Williams K.H."/>
            <person name="Banfield J.F."/>
        </authorList>
    </citation>
    <scope>NUCLEOTIDE SEQUENCE [LARGE SCALE GENOMIC DNA]</scope>
</reference>
<dbReference type="AlphaFoldDB" id="A0A0G1QI86"/>
<evidence type="ECO:0000256" key="1">
    <source>
        <dbReference type="ARBA" id="ARBA00023125"/>
    </source>
</evidence>
<comment type="caution">
    <text evidence="3">The sequence shown here is derived from an EMBL/GenBank/DDBJ whole genome shotgun (WGS) entry which is preliminary data.</text>
</comment>
<evidence type="ECO:0000313" key="4">
    <source>
        <dbReference type="Proteomes" id="UP000034487"/>
    </source>
</evidence>
<accession>A0A0G1QI86</accession>
<organism evidence="3 4">
    <name type="scientific">Berkelbacteria bacterium GW2011_GWA2_46_7</name>
    <dbReference type="NCBI Taxonomy" id="1618335"/>
    <lineage>
        <taxon>Bacteria</taxon>
        <taxon>Candidatus Berkelbacteria</taxon>
    </lineage>
</organism>
<gene>
    <name evidence="3" type="ORF">UX60_C0001G0010</name>
</gene>
<sequence length="230" mass="25893">MNSLAERIKERRLARGISQEVVASELGISRPSYIAIEQGSKELTLSQLEKLANVLRTSISNLQYEVYNLDGDEKKSKKYLQIILNCLRSGTDKDGKITKTKLAKLAYLADFAWFYTNLEPMSGLAYRRIQQGPVPDEYFRSIDELFESGAVTLETKGPALMVSATETSAPRSELTNSEIGLIQAIARKWQGKPTADIVDFTHSQLPWKLCRPGEIIPYELITQEDPDNVY</sequence>
<dbReference type="GO" id="GO:0003677">
    <property type="term" value="F:DNA binding"/>
    <property type="evidence" value="ECO:0007669"/>
    <property type="project" value="UniProtKB-KW"/>
</dbReference>
<dbReference type="EMBL" id="LCMV01000001">
    <property type="protein sequence ID" value="KKU44557.1"/>
    <property type="molecule type" value="Genomic_DNA"/>
</dbReference>
<dbReference type="SMART" id="SM00530">
    <property type="entry name" value="HTH_XRE"/>
    <property type="match status" value="1"/>
</dbReference>
<dbReference type="InterPro" id="IPR025272">
    <property type="entry name" value="SocA_Panacea"/>
</dbReference>
<dbReference type="InterPro" id="IPR001387">
    <property type="entry name" value="Cro/C1-type_HTH"/>
</dbReference>
<evidence type="ECO:0000259" key="2">
    <source>
        <dbReference type="PROSITE" id="PS50943"/>
    </source>
</evidence>
<dbReference type="PROSITE" id="PS50943">
    <property type="entry name" value="HTH_CROC1"/>
    <property type="match status" value="1"/>
</dbReference>
<dbReference type="PANTHER" id="PTHR46558:SF4">
    <property type="entry name" value="DNA-BIDING PHAGE PROTEIN"/>
    <property type="match status" value="1"/>
</dbReference>
<dbReference type="InterPro" id="IPR010982">
    <property type="entry name" value="Lambda_DNA-bd_dom_sf"/>
</dbReference>
<dbReference type="Pfam" id="PF01381">
    <property type="entry name" value="HTH_3"/>
    <property type="match status" value="1"/>
</dbReference>
<keyword evidence="1" id="KW-0238">DNA-binding</keyword>
<name>A0A0G1QI86_9BACT</name>
<evidence type="ECO:0000313" key="3">
    <source>
        <dbReference type="EMBL" id="KKU44557.1"/>
    </source>
</evidence>
<dbReference type="Pfam" id="PF13274">
    <property type="entry name" value="SocA_Panacea"/>
    <property type="match status" value="1"/>
</dbReference>
<proteinExistence type="predicted"/>
<dbReference type="PANTHER" id="PTHR46558">
    <property type="entry name" value="TRACRIPTIONAL REGULATORY PROTEIN-RELATED-RELATED"/>
    <property type="match status" value="1"/>
</dbReference>
<dbReference type="CDD" id="cd00093">
    <property type="entry name" value="HTH_XRE"/>
    <property type="match status" value="1"/>
</dbReference>
<dbReference type="Gene3D" id="1.10.260.40">
    <property type="entry name" value="lambda repressor-like DNA-binding domains"/>
    <property type="match status" value="1"/>
</dbReference>
<feature type="domain" description="HTH cro/C1-type" evidence="2">
    <location>
        <begin position="8"/>
        <end position="62"/>
    </location>
</feature>
<protein>
    <submittedName>
        <fullName evidence="3">Helix-turn-helix domain protein</fullName>
    </submittedName>
</protein>
<dbReference type="Proteomes" id="UP000034487">
    <property type="component" value="Unassembled WGS sequence"/>
</dbReference>
<dbReference type="SUPFAM" id="SSF47413">
    <property type="entry name" value="lambda repressor-like DNA-binding domains"/>
    <property type="match status" value="1"/>
</dbReference>